<evidence type="ECO:0000313" key="3">
    <source>
        <dbReference type="Proteomes" id="UP000246410"/>
    </source>
</evidence>
<dbReference type="Proteomes" id="UP000246410">
    <property type="component" value="Unassembled WGS sequence"/>
</dbReference>
<reference evidence="2 3" key="1">
    <citation type="submission" date="2018-05" db="EMBL/GenBank/DDBJ databases">
        <title>Genomic Encyclopedia of Type Strains, Phase IV (KMG-IV): sequencing the most valuable type-strain genomes for metagenomic binning, comparative biology and taxonomic classification.</title>
        <authorList>
            <person name="Goeker M."/>
        </authorList>
    </citation>
    <scope>NUCLEOTIDE SEQUENCE [LARGE SCALE GENOMIC DNA]</scope>
    <source>
        <strain evidence="2 3">DSM 44717</strain>
    </source>
</reference>
<evidence type="ECO:0008006" key="4">
    <source>
        <dbReference type="Google" id="ProtNLM"/>
    </source>
</evidence>
<gene>
    <name evidence="2" type="ORF">DFR69_11651</name>
</gene>
<proteinExistence type="predicted"/>
<protein>
    <recommendedName>
        <fullName evidence="4">ABC transporter permease</fullName>
    </recommendedName>
</protein>
<name>A0A317N3R0_9NOCA</name>
<keyword evidence="3" id="KW-1185">Reference proteome</keyword>
<dbReference type="EMBL" id="QGTL01000016">
    <property type="protein sequence ID" value="PWV68927.1"/>
    <property type="molecule type" value="Genomic_DNA"/>
</dbReference>
<sequence length="59" mass="6512">MIGDRIAPARPGVERLRRGTRRDTVEVFRGAAPYAVAMVLVAIAFILFPDIVTWLPASM</sequence>
<organism evidence="2 3">
    <name type="scientific">Nocardia neocaledoniensis</name>
    <dbReference type="NCBI Taxonomy" id="236511"/>
    <lineage>
        <taxon>Bacteria</taxon>
        <taxon>Bacillati</taxon>
        <taxon>Actinomycetota</taxon>
        <taxon>Actinomycetes</taxon>
        <taxon>Mycobacteriales</taxon>
        <taxon>Nocardiaceae</taxon>
        <taxon>Nocardia</taxon>
    </lineage>
</organism>
<comment type="caution">
    <text evidence="2">The sequence shown here is derived from an EMBL/GenBank/DDBJ whole genome shotgun (WGS) entry which is preliminary data.</text>
</comment>
<evidence type="ECO:0000256" key="1">
    <source>
        <dbReference type="SAM" id="Phobius"/>
    </source>
</evidence>
<dbReference type="RefSeq" id="WP_110041120.1">
    <property type="nucleotide sequence ID" value="NZ_QGTL01000016.1"/>
</dbReference>
<feature type="transmembrane region" description="Helical" evidence="1">
    <location>
        <begin position="27"/>
        <end position="48"/>
    </location>
</feature>
<dbReference type="AlphaFoldDB" id="A0A317N3R0"/>
<keyword evidence="1" id="KW-0472">Membrane</keyword>
<keyword evidence="1" id="KW-0812">Transmembrane</keyword>
<accession>A0A317N3R0</accession>
<keyword evidence="1" id="KW-1133">Transmembrane helix</keyword>
<evidence type="ECO:0000313" key="2">
    <source>
        <dbReference type="EMBL" id="PWV68927.1"/>
    </source>
</evidence>